<keyword evidence="1" id="KW-0732">Signal</keyword>
<dbReference type="GeneID" id="69057762"/>
<accession>A0A6P1E537</accession>
<feature type="chain" id="PRO_5038796556" evidence="1">
    <location>
        <begin position="20"/>
        <end position="134"/>
    </location>
</feature>
<evidence type="ECO:0000313" key="3">
    <source>
        <dbReference type="Proteomes" id="UP000465035"/>
    </source>
</evidence>
<sequence>MKKLGIIFATIILALPLFAAVSSTSASAAKAKTYSFSILTADFYDNLPVYHTNDHTVTVYRAAIGADNPSISFTANGKLKPSTNYHVTRYVKAKSNATKKIRSFLYVKGHGWIQSVKVTKGALNTDNEATKLPG</sequence>
<organism evidence="2 3">
    <name type="scientific">Lentilactobacillus hilgardii</name>
    <name type="common">Lactobacillus hilgardii</name>
    <dbReference type="NCBI Taxonomy" id="1588"/>
    <lineage>
        <taxon>Bacteria</taxon>
        <taxon>Bacillati</taxon>
        <taxon>Bacillota</taxon>
        <taxon>Bacilli</taxon>
        <taxon>Lactobacillales</taxon>
        <taxon>Lactobacillaceae</taxon>
        <taxon>Lentilactobacillus</taxon>
    </lineage>
</organism>
<name>A0A6P1E537_LENHI</name>
<dbReference type="Proteomes" id="UP000465035">
    <property type="component" value="Chromosome"/>
</dbReference>
<gene>
    <name evidence="2" type="ORF">GQR93_05270</name>
</gene>
<dbReference type="EMBL" id="CP047121">
    <property type="protein sequence ID" value="QHB51669.1"/>
    <property type="molecule type" value="Genomic_DNA"/>
</dbReference>
<feature type="signal peptide" evidence="1">
    <location>
        <begin position="1"/>
        <end position="19"/>
    </location>
</feature>
<evidence type="ECO:0000313" key="2">
    <source>
        <dbReference type="EMBL" id="QHB51669.1"/>
    </source>
</evidence>
<evidence type="ECO:0000256" key="1">
    <source>
        <dbReference type="SAM" id="SignalP"/>
    </source>
</evidence>
<protein>
    <submittedName>
        <fullName evidence="2">Signal peptide protein, YSIRK family</fullName>
    </submittedName>
</protein>
<dbReference type="RefSeq" id="WP_003553042.1">
    <property type="nucleotide sequence ID" value="NZ_CABKOL010000106.1"/>
</dbReference>
<dbReference type="AlphaFoldDB" id="A0A6P1E537"/>
<proteinExistence type="predicted"/>
<reference evidence="2 3" key="1">
    <citation type="submission" date="2019-12" db="EMBL/GenBank/DDBJ databases">
        <title>Lactobacillus hilgardii FLUB.</title>
        <authorList>
            <person name="Gustaw K."/>
        </authorList>
    </citation>
    <scope>NUCLEOTIDE SEQUENCE [LARGE SCALE GENOMIC DNA]</scope>
    <source>
        <strain evidence="2 3">FLUB</strain>
    </source>
</reference>